<dbReference type="FunFam" id="1.10.287.1080:FF:000001">
    <property type="entry name" value="Nucleoside triphosphate pyrophosphohydrolase"/>
    <property type="match status" value="1"/>
</dbReference>
<dbReference type="GO" id="GO:0046076">
    <property type="term" value="P:dTTP catabolic process"/>
    <property type="evidence" value="ECO:0007669"/>
    <property type="project" value="TreeGrafter"/>
</dbReference>
<dbReference type="InterPro" id="IPR048015">
    <property type="entry name" value="NTP-PPase_MazG-like_N"/>
</dbReference>
<organism evidence="2">
    <name type="scientific">freshwater metagenome</name>
    <dbReference type="NCBI Taxonomy" id="449393"/>
    <lineage>
        <taxon>unclassified sequences</taxon>
        <taxon>metagenomes</taxon>
        <taxon>ecological metagenomes</taxon>
    </lineage>
</organism>
<name>A0A6J6I9K7_9ZZZZ</name>
<dbReference type="CDD" id="cd11528">
    <property type="entry name" value="NTP-PPase_MazG_Nterm"/>
    <property type="match status" value="1"/>
</dbReference>
<dbReference type="GO" id="GO:0006203">
    <property type="term" value="P:dGTP catabolic process"/>
    <property type="evidence" value="ECO:0007669"/>
    <property type="project" value="TreeGrafter"/>
</dbReference>
<dbReference type="InterPro" id="IPR011551">
    <property type="entry name" value="NTP_PyrPHydrolase_MazG"/>
</dbReference>
<protein>
    <submittedName>
        <fullName evidence="2">Unannotated protein</fullName>
    </submittedName>
</protein>
<dbReference type="GO" id="GO:0046061">
    <property type="term" value="P:dATP catabolic process"/>
    <property type="evidence" value="ECO:0007669"/>
    <property type="project" value="TreeGrafter"/>
</dbReference>
<feature type="domain" description="NTP pyrophosphohydrolase MazG-like" evidence="1">
    <location>
        <begin position="84"/>
        <end position="163"/>
    </location>
</feature>
<dbReference type="GO" id="GO:0047429">
    <property type="term" value="F:nucleoside triphosphate diphosphatase activity"/>
    <property type="evidence" value="ECO:0007669"/>
    <property type="project" value="TreeGrafter"/>
</dbReference>
<accession>A0A6J6I9K7</accession>
<dbReference type="NCBIfam" id="TIGR00444">
    <property type="entry name" value="mazG"/>
    <property type="match status" value="1"/>
</dbReference>
<dbReference type="InterPro" id="IPR004518">
    <property type="entry name" value="MazG-like_dom"/>
</dbReference>
<dbReference type="AlphaFoldDB" id="A0A6J6I9K7"/>
<dbReference type="PANTHER" id="PTHR30522:SF0">
    <property type="entry name" value="NUCLEOSIDE TRIPHOSPHATE PYROPHOSPHOHYDROLASE"/>
    <property type="match status" value="1"/>
</dbReference>
<dbReference type="Pfam" id="PF03819">
    <property type="entry name" value="MazG"/>
    <property type="match status" value="1"/>
</dbReference>
<dbReference type="GO" id="GO:0046081">
    <property type="term" value="P:dUTP catabolic process"/>
    <property type="evidence" value="ECO:0007669"/>
    <property type="project" value="TreeGrafter"/>
</dbReference>
<dbReference type="GO" id="GO:0006950">
    <property type="term" value="P:response to stress"/>
    <property type="evidence" value="ECO:0007669"/>
    <property type="project" value="UniProtKB-ARBA"/>
</dbReference>
<dbReference type="EMBL" id="CAEZUP010000112">
    <property type="protein sequence ID" value="CAB4622360.1"/>
    <property type="molecule type" value="Genomic_DNA"/>
</dbReference>
<dbReference type="GO" id="GO:0046052">
    <property type="term" value="P:UTP catabolic process"/>
    <property type="evidence" value="ECO:0007669"/>
    <property type="project" value="TreeGrafter"/>
</dbReference>
<sequence>MKLALDDGPEAAVDPDARVVVLQRLGLPDERVESIAWVDLDRVEADHLTSVYIPDLRAPVARELARFVEQVAVLRAECPWDREQTHESLRRHLLEESYEVLEAIDNLDVESGEGYDHLEEELGDLLFQILFHSQLAAEQGQFTIADVATTVHDKLRSRHPHVFGDVEVDGSEDVVRNWEQIKKAEKGRESVFDGVPAALPALLFALKVQKKAATLDVPDIDQRVDLAASGRLIEGSVDADSIGQLLFAVVDEARRADVDPETALRAAAIRFRDAQRAAELADPQSS</sequence>
<evidence type="ECO:0000259" key="1">
    <source>
        <dbReference type="Pfam" id="PF03819"/>
    </source>
</evidence>
<proteinExistence type="predicted"/>
<dbReference type="PANTHER" id="PTHR30522">
    <property type="entry name" value="NUCLEOSIDE TRIPHOSPHATE PYROPHOSPHOHYDROLASE"/>
    <property type="match status" value="1"/>
</dbReference>
<dbReference type="GO" id="GO:0046047">
    <property type="term" value="P:TTP catabolic process"/>
    <property type="evidence" value="ECO:0007669"/>
    <property type="project" value="TreeGrafter"/>
</dbReference>
<gene>
    <name evidence="2" type="ORF">UFOPK1835_01888</name>
</gene>
<reference evidence="2" key="1">
    <citation type="submission" date="2020-05" db="EMBL/GenBank/DDBJ databases">
        <authorList>
            <person name="Chiriac C."/>
            <person name="Salcher M."/>
            <person name="Ghai R."/>
            <person name="Kavagutti S V."/>
        </authorList>
    </citation>
    <scope>NUCLEOTIDE SEQUENCE</scope>
</reference>
<dbReference type="Gene3D" id="1.10.287.1080">
    <property type="entry name" value="MazG-like"/>
    <property type="match status" value="1"/>
</dbReference>
<evidence type="ECO:0000313" key="2">
    <source>
        <dbReference type="EMBL" id="CAB4622360.1"/>
    </source>
</evidence>
<dbReference type="SUPFAM" id="SSF101386">
    <property type="entry name" value="all-alpha NTP pyrophosphatases"/>
    <property type="match status" value="1"/>
</dbReference>